<feature type="transmembrane region" description="Helical" evidence="7">
    <location>
        <begin position="72"/>
        <end position="94"/>
    </location>
</feature>
<feature type="transmembrane region" description="Helical" evidence="7">
    <location>
        <begin position="145"/>
        <end position="167"/>
    </location>
</feature>
<dbReference type="PANTHER" id="PTHR33048">
    <property type="entry name" value="PTH11-LIKE INTEGRAL MEMBRANE PROTEIN (AFU_ORTHOLOGUE AFUA_5G11245)"/>
    <property type="match status" value="1"/>
</dbReference>
<feature type="transmembrane region" description="Helical" evidence="7">
    <location>
        <begin position="187"/>
        <end position="206"/>
    </location>
</feature>
<evidence type="ECO:0000256" key="4">
    <source>
        <dbReference type="ARBA" id="ARBA00023136"/>
    </source>
</evidence>
<proteinExistence type="inferred from homology"/>
<evidence type="ECO:0000256" key="5">
    <source>
        <dbReference type="ARBA" id="ARBA00038359"/>
    </source>
</evidence>
<comment type="caution">
    <text evidence="9">The sequence shown here is derived from an EMBL/GenBank/DDBJ whole genome shotgun (WGS) entry which is preliminary data.</text>
</comment>
<protein>
    <recommendedName>
        <fullName evidence="8">Rhodopsin domain-containing protein</fullName>
    </recommendedName>
</protein>
<dbReference type="EMBL" id="ML978237">
    <property type="protein sequence ID" value="KAF2026773.1"/>
    <property type="molecule type" value="Genomic_DNA"/>
</dbReference>
<keyword evidence="4 7" id="KW-0472">Membrane</keyword>
<reference evidence="9" key="1">
    <citation type="journal article" date="2020" name="Stud. Mycol.">
        <title>101 Dothideomycetes genomes: a test case for predicting lifestyles and emergence of pathogens.</title>
        <authorList>
            <person name="Haridas S."/>
            <person name="Albert R."/>
            <person name="Binder M."/>
            <person name="Bloem J."/>
            <person name="Labutti K."/>
            <person name="Salamov A."/>
            <person name="Andreopoulos B."/>
            <person name="Baker S."/>
            <person name="Barry K."/>
            <person name="Bills G."/>
            <person name="Bluhm B."/>
            <person name="Cannon C."/>
            <person name="Castanera R."/>
            <person name="Culley D."/>
            <person name="Daum C."/>
            <person name="Ezra D."/>
            <person name="Gonzalez J."/>
            <person name="Henrissat B."/>
            <person name="Kuo A."/>
            <person name="Liang C."/>
            <person name="Lipzen A."/>
            <person name="Lutzoni F."/>
            <person name="Magnuson J."/>
            <person name="Mondo S."/>
            <person name="Nolan M."/>
            <person name="Ohm R."/>
            <person name="Pangilinan J."/>
            <person name="Park H.-J."/>
            <person name="Ramirez L."/>
            <person name="Alfaro M."/>
            <person name="Sun H."/>
            <person name="Tritt A."/>
            <person name="Yoshinaga Y."/>
            <person name="Zwiers L.-H."/>
            <person name="Turgeon B."/>
            <person name="Goodwin S."/>
            <person name="Spatafora J."/>
            <person name="Crous P."/>
            <person name="Grigoriev I."/>
        </authorList>
    </citation>
    <scope>NUCLEOTIDE SEQUENCE</scope>
    <source>
        <strain evidence="9">CBS 110217</strain>
    </source>
</reference>
<organism evidence="9 10">
    <name type="scientific">Setomelanomma holmii</name>
    <dbReference type="NCBI Taxonomy" id="210430"/>
    <lineage>
        <taxon>Eukaryota</taxon>
        <taxon>Fungi</taxon>
        <taxon>Dikarya</taxon>
        <taxon>Ascomycota</taxon>
        <taxon>Pezizomycotina</taxon>
        <taxon>Dothideomycetes</taxon>
        <taxon>Pleosporomycetidae</taxon>
        <taxon>Pleosporales</taxon>
        <taxon>Pleosporineae</taxon>
        <taxon>Phaeosphaeriaceae</taxon>
        <taxon>Setomelanomma</taxon>
    </lineage>
</organism>
<evidence type="ECO:0000256" key="1">
    <source>
        <dbReference type="ARBA" id="ARBA00004141"/>
    </source>
</evidence>
<evidence type="ECO:0000256" key="7">
    <source>
        <dbReference type="SAM" id="Phobius"/>
    </source>
</evidence>
<dbReference type="OrthoDB" id="2988756at2759"/>
<feature type="compositionally biased region" description="Basic and acidic residues" evidence="6">
    <location>
        <begin position="301"/>
        <end position="310"/>
    </location>
</feature>
<dbReference type="Pfam" id="PF20684">
    <property type="entry name" value="Fung_rhodopsin"/>
    <property type="match status" value="1"/>
</dbReference>
<dbReference type="Proteomes" id="UP000799777">
    <property type="component" value="Unassembled WGS sequence"/>
</dbReference>
<name>A0A9P4H1S5_9PLEO</name>
<dbReference type="GO" id="GO:0016020">
    <property type="term" value="C:membrane"/>
    <property type="evidence" value="ECO:0007669"/>
    <property type="project" value="UniProtKB-SubCell"/>
</dbReference>
<gene>
    <name evidence="9" type="ORF">EK21DRAFT_115504</name>
</gene>
<sequence>MAGNFIIEAWSELAIGIVFIFLRLYFRFTQTFYTIETIAAHMIVAVWLGMGNNNFTQEQRAALEPKSQLWRFAVYGSKTHIVGWFMYTGMMWTLKSCWTIYYSRMADGIQKMDIRIKVAWLLNGTTYLAAIILKACLDTKKKFSLVVLFSGGWIVIIFGILRCVTLVTVGPTEPSESGQWSVRESFVAILVSNAPMVFPLLKRWTYTTVVWERKRKDSAYKHPLSIPNDTAWGSDEAIVKTQQEEVGEEGSGQMRTTPESVGGAFARDRGSKSNGSGTGDGNGKGTNKVERGGTSFGDIVMMREWKVSEE</sequence>
<evidence type="ECO:0000256" key="3">
    <source>
        <dbReference type="ARBA" id="ARBA00022989"/>
    </source>
</evidence>
<dbReference type="InterPro" id="IPR052337">
    <property type="entry name" value="SAT4-like"/>
</dbReference>
<accession>A0A9P4H1S5</accession>
<dbReference type="PANTHER" id="PTHR33048:SF2">
    <property type="entry name" value="SRPK"/>
    <property type="match status" value="1"/>
</dbReference>
<feature type="domain" description="Rhodopsin" evidence="8">
    <location>
        <begin position="132"/>
        <end position="203"/>
    </location>
</feature>
<keyword evidence="10" id="KW-1185">Reference proteome</keyword>
<comment type="similarity">
    <text evidence="5">Belongs to the SAT4 family.</text>
</comment>
<feature type="region of interest" description="Disordered" evidence="6">
    <location>
        <begin position="243"/>
        <end position="310"/>
    </location>
</feature>
<dbReference type="AlphaFoldDB" id="A0A9P4H1S5"/>
<evidence type="ECO:0000313" key="9">
    <source>
        <dbReference type="EMBL" id="KAF2026773.1"/>
    </source>
</evidence>
<comment type="subcellular location">
    <subcellularLocation>
        <location evidence="1">Membrane</location>
        <topology evidence="1">Multi-pass membrane protein</topology>
    </subcellularLocation>
</comment>
<keyword evidence="2 7" id="KW-0812">Transmembrane</keyword>
<feature type="transmembrane region" description="Helical" evidence="7">
    <location>
        <begin position="7"/>
        <end position="26"/>
    </location>
</feature>
<evidence type="ECO:0000256" key="6">
    <source>
        <dbReference type="SAM" id="MobiDB-lite"/>
    </source>
</evidence>
<evidence type="ECO:0000313" key="10">
    <source>
        <dbReference type="Proteomes" id="UP000799777"/>
    </source>
</evidence>
<keyword evidence="3 7" id="KW-1133">Transmembrane helix</keyword>
<evidence type="ECO:0000256" key="2">
    <source>
        <dbReference type="ARBA" id="ARBA00022692"/>
    </source>
</evidence>
<feature type="transmembrane region" description="Helical" evidence="7">
    <location>
        <begin position="114"/>
        <end position="133"/>
    </location>
</feature>
<dbReference type="InterPro" id="IPR049326">
    <property type="entry name" value="Rhodopsin_dom_fungi"/>
</dbReference>
<evidence type="ECO:0000259" key="8">
    <source>
        <dbReference type="Pfam" id="PF20684"/>
    </source>
</evidence>